<gene>
    <name evidence="1" type="ORF">BpHYR1_037458</name>
</gene>
<sequence length="145" mass="16832">MIFKLSDNSIFSFSVQDLFSDKKLVKSNAIPKTNLNIISTVGKLLYCSLYGFSFGGKNHRSSLLNKNGSSLKKFGLAATRSSSLSKLHESINPLHSYERRKIRIFLIKFECNYMFFHWENILRAFRRSSYIEHSNKMLKCFLDKT</sequence>
<protein>
    <submittedName>
        <fullName evidence="1">Uncharacterized protein</fullName>
    </submittedName>
</protein>
<accession>A0A3M7S6T7</accession>
<reference evidence="1 2" key="1">
    <citation type="journal article" date="2018" name="Sci. Rep.">
        <title>Genomic signatures of local adaptation to the degree of environmental predictability in rotifers.</title>
        <authorList>
            <person name="Franch-Gras L."/>
            <person name="Hahn C."/>
            <person name="Garcia-Roger E.M."/>
            <person name="Carmona M.J."/>
            <person name="Serra M."/>
            <person name="Gomez A."/>
        </authorList>
    </citation>
    <scope>NUCLEOTIDE SEQUENCE [LARGE SCALE GENOMIC DNA]</scope>
    <source>
        <strain evidence="1">HYR1</strain>
    </source>
</reference>
<comment type="caution">
    <text evidence="1">The sequence shown here is derived from an EMBL/GenBank/DDBJ whole genome shotgun (WGS) entry which is preliminary data.</text>
</comment>
<proteinExistence type="predicted"/>
<organism evidence="1 2">
    <name type="scientific">Brachionus plicatilis</name>
    <name type="common">Marine rotifer</name>
    <name type="synonym">Brachionus muelleri</name>
    <dbReference type="NCBI Taxonomy" id="10195"/>
    <lineage>
        <taxon>Eukaryota</taxon>
        <taxon>Metazoa</taxon>
        <taxon>Spiralia</taxon>
        <taxon>Gnathifera</taxon>
        <taxon>Rotifera</taxon>
        <taxon>Eurotatoria</taxon>
        <taxon>Monogononta</taxon>
        <taxon>Pseudotrocha</taxon>
        <taxon>Ploima</taxon>
        <taxon>Brachionidae</taxon>
        <taxon>Brachionus</taxon>
    </lineage>
</organism>
<dbReference type="AlphaFoldDB" id="A0A3M7S6T7"/>
<dbReference type="Proteomes" id="UP000276133">
    <property type="component" value="Unassembled WGS sequence"/>
</dbReference>
<keyword evidence="2" id="KW-1185">Reference proteome</keyword>
<evidence type="ECO:0000313" key="2">
    <source>
        <dbReference type="Proteomes" id="UP000276133"/>
    </source>
</evidence>
<dbReference type="EMBL" id="REGN01001951">
    <property type="protein sequence ID" value="RNA31347.1"/>
    <property type="molecule type" value="Genomic_DNA"/>
</dbReference>
<evidence type="ECO:0000313" key="1">
    <source>
        <dbReference type="EMBL" id="RNA31347.1"/>
    </source>
</evidence>
<name>A0A3M7S6T7_BRAPC</name>